<dbReference type="EMBL" id="KZ824778">
    <property type="protein sequence ID" value="RAH84279.1"/>
    <property type="molecule type" value="Genomic_DNA"/>
</dbReference>
<gene>
    <name evidence="1" type="ORF">BO86DRAFT_239146</name>
</gene>
<sequence length="138" mass="15213">MSLHWAYQGIYLTSAYWKYGSMDVGLLCALWLTPRSPCAYQGPWPGSLACSGLPLPAACAQAAVLRHHFWVPETVTPAPLYPPVIISFRNQSPLMAERLEAHVRTVYSARAGIFGDHARSNLAQTTICSNLKLVREPS</sequence>
<dbReference type="Proteomes" id="UP000249497">
    <property type="component" value="Unassembled WGS sequence"/>
</dbReference>
<evidence type="ECO:0000313" key="2">
    <source>
        <dbReference type="Proteomes" id="UP000249497"/>
    </source>
</evidence>
<organism evidence="1 2">
    <name type="scientific">Aspergillus japonicus CBS 114.51</name>
    <dbReference type="NCBI Taxonomy" id="1448312"/>
    <lineage>
        <taxon>Eukaryota</taxon>
        <taxon>Fungi</taxon>
        <taxon>Dikarya</taxon>
        <taxon>Ascomycota</taxon>
        <taxon>Pezizomycotina</taxon>
        <taxon>Eurotiomycetes</taxon>
        <taxon>Eurotiomycetidae</taxon>
        <taxon>Eurotiales</taxon>
        <taxon>Aspergillaceae</taxon>
        <taxon>Aspergillus</taxon>
        <taxon>Aspergillus subgen. Circumdati</taxon>
    </lineage>
</organism>
<dbReference type="AlphaFoldDB" id="A0A8T8XA31"/>
<reference evidence="1 2" key="1">
    <citation type="submission" date="2018-02" db="EMBL/GenBank/DDBJ databases">
        <title>The genomes of Aspergillus section Nigri reveals drivers in fungal speciation.</title>
        <authorList>
            <consortium name="DOE Joint Genome Institute"/>
            <person name="Vesth T.C."/>
            <person name="Nybo J."/>
            <person name="Theobald S."/>
            <person name="Brandl J."/>
            <person name="Frisvad J.C."/>
            <person name="Nielsen K.F."/>
            <person name="Lyhne E.K."/>
            <person name="Kogle M.E."/>
            <person name="Kuo A."/>
            <person name="Riley R."/>
            <person name="Clum A."/>
            <person name="Nolan M."/>
            <person name="Lipzen A."/>
            <person name="Salamov A."/>
            <person name="Henrissat B."/>
            <person name="Wiebenga A."/>
            <person name="De vries R.P."/>
            <person name="Grigoriev I.V."/>
            <person name="Mortensen U.H."/>
            <person name="Andersen M.R."/>
            <person name="Baker S.E."/>
        </authorList>
    </citation>
    <scope>NUCLEOTIDE SEQUENCE [LARGE SCALE GENOMIC DNA]</scope>
    <source>
        <strain evidence="1 2">CBS 114.51</strain>
    </source>
</reference>
<evidence type="ECO:0000313" key="1">
    <source>
        <dbReference type="EMBL" id="RAH84279.1"/>
    </source>
</evidence>
<keyword evidence="2" id="KW-1185">Reference proteome</keyword>
<dbReference type="RefSeq" id="XP_025530173.1">
    <property type="nucleotide sequence ID" value="XM_025667079.1"/>
</dbReference>
<accession>A0A8T8XA31</accession>
<protein>
    <submittedName>
        <fullName evidence="1">Uncharacterized protein</fullName>
    </submittedName>
</protein>
<name>A0A8T8XA31_ASPJA</name>
<proteinExistence type="predicted"/>
<dbReference type="GeneID" id="37170771"/>